<evidence type="ECO:0000313" key="2">
    <source>
        <dbReference type="Proteomes" id="UP000265520"/>
    </source>
</evidence>
<dbReference type="Proteomes" id="UP000265520">
    <property type="component" value="Unassembled WGS sequence"/>
</dbReference>
<proteinExistence type="predicted"/>
<keyword evidence="2" id="KW-1185">Reference proteome</keyword>
<reference evidence="1 2" key="1">
    <citation type="journal article" date="2018" name="Front. Plant Sci.">
        <title>Red Clover (Trifolium pratense) and Zigzag Clover (T. medium) - A Picture of Genomic Similarities and Differences.</title>
        <authorList>
            <person name="Dluhosova J."/>
            <person name="Istvanek J."/>
            <person name="Nedelnik J."/>
            <person name="Repkova J."/>
        </authorList>
    </citation>
    <scope>NUCLEOTIDE SEQUENCE [LARGE SCALE GENOMIC DNA]</scope>
    <source>
        <strain evidence="2">cv. 10/8</strain>
        <tissue evidence="1">Leaf</tissue>
    </source>
</reference>
<sequence>PARPASHSSSSEHVLTADRNFAGWSENALKAHRTLRFLSPSEQP</sequence>
<feature type="non-terminal residue" evidence="1">
    <location>
        <position position="1"/>
    </location>
</feature>
<evidence type="ECO:0000313" key="1">
    <source>
        <dbReference type="EMBL" id="MCI63843.1"/>
    </source>
</evidence>
<comment type="caution">
    <text evidence="1">The sequence shown here is derived from an EMBL/GenBank/DDBJ whole genome shotgun (WGS) entry which is preliminary data.</text>
</comment>
<accession>A0A392TRN5</accession>
<protein>
    <submittedName>
        <fullName evidence="1">Uncharacterized protein</fullName>
    </submittedName>
</protein>
<name>A0A392TRN5_9FABA</name>
<dbReference type="EMBL" id="LXQA010644618">
    <property type="protein sequence ID" value="MCI63843.1"/>
    <property type="molecule type" value="Genomic_DNA"/>
</dbReference>
<organism evidence="1 2">
    <name type="scientific">Trifolium medium</name>
    <dbReference type="NCBI Taxonomy" id="97028"/>
    <lineage>
        <taxon>Eukaryota</taxon>
        <taxon>Viridiplantae</taxon>
        <taxon>Streptophyta</taxon>
        <taxon>Embryophyta</taxon>
        <taxon>Tracheophyta</taxon>
        <taxon>Spermatophyta</taxon>
        <taxon>Magnoliopsida</taxon>
        <taxon>eudicotyledons</taxon>
        <taxon>Gunneridae</taxon>
        <taxon>Pentapetalae</taxon>
        <taxon>rosids</taxon>
        <taxon>fabids</taxon>
        <taxon>Fabales</taxon>
        <taxon>Fabaceae</taxon>
        <taxon>Papilionoideae</taxon>
        <taxon>50 kb inversion clade</taxon>
        <taxon>NPAAA clade</taxon>
        <taxon>Hologalegina</taxon>
        <taxon>IRL clade</taxon>
        <taxon>Trifolieae</taxon>
        <taxon>Trifolium</taxon>
    </lineage>
</organism>
<dbReference type="AlphaFoldDB" id="A0A392TRN5"/>